<gene>
    <name evidence="1" type="ORF">UFOVP760_198</name>
</gene>
<protein>
    <submittedName>
        <fullName evidence="1">6-pyruvoyl tetrahydropterin synthase/QueD family protein</fullName>
    </submittedName>
</protein>
<reference evidence="1" key="1">
    <citation type="submission" date="2020-05" db="EMBL/GenBank/DDBJ databases">
        <authorList>
            <person name="Chiriac C."/>
            <person name="Salcher M."/>
            <person name="Ghai R."/>
            <person name="Kavagutti S V."/>
        </authorList>
    </citation>
    <scope>NUCLEOTIDE SEQUENCE</scope>
</reference>
<sequence length="206" mass="22892">MSYQSTKLIELGSCAFRQFGATHSHCHLVHGYQLKAKFYFGCSELDSNNWSVDFGGLKQLKQILNDQFDHTLCIAENDPLLEVFQHLHNLGGCNLKIMSGVGIEKTAEWCFNAATQFLKDTYGDRCWVEKVEVYEHENNSAIYLKPATIAAPEQVQVITTSIPSEENTSVQASVEPVTPNHPVNVGNSRVTSGYSGLFDGISWGSR</sequence>
<evidence type="ECO:0000313" key="1">
    <source>
        <dbReference type="EMBL" id="CAB5226422.1"/>
    </source>
</evidence>
<dbReference type="Gene3D" id="3.30.479.10">
    <property type="entry name" value="6-pyruvoyl tetrahydropterin synthase/QueD"/>
    <property type="match status" value="1"/>
</dbReference>
<dbReference type="Pfam" id="PF01242">
    <property type="entry name" value="PTPS"/>
    <property type="match status" value="1"/>
</dbReference>
<dbReference type="InterPro" id="IPR007115">
    <property type="entry name" value="6-PTP_synth/QueD"/>
</dbReference>
<dbReference type="SUPFAM" id="SSF55620">
    <property type="entry name" value="Tetrahydrobiopterin biosynthesis enzymes-like"/>
    <property type="match status" value="1"/>
</dbReference>
<name>A0A6J7X721_9CAUD</name>
<dbReference type="EMBL" id="LR798360">
    <property type="protein sequence ID" value="CAB5226422.1"/>
    <property type="molecule type" value="Genomic_DNA"/>
</dbReference>
<accession>A0A6J7X721</accession>
<proteinExistence type="predicted"/>
<dbReference type="InterPro" id="IPR038418">
    <property type="entry name" value="6-PTP_synth/QueD_sf"/>
</dbReference>
<organism evidence="1">
    <name type="scientific">uncultured Caudovirales phage</name>
    <dbReference type="NCBI Taxonomy" id="2100421"/>
    <lineage>
        <taxon>Viruses</taxon>
        <taxon>Duplodnaviria</taxon>
        <taxon>Heunggongvirae</taxon>
        <taxon>Uroviricota</taxon>
        <taxon>Caudoviricetes</taxon>
        <taxon>Peduoviridae</taxon>
        <taxon>Maltschvirus</taxon>
        <taxon>Maltschvirus maltsch</taxon>
    </lineage>
</organism>